<keyword evidence="4 6" id="KW-1133">Transmembrane helix</keyword>
<evidence type="ECO:0000256" key="1">
    <source>
        <dbReference type="ARBA" id="ARBA00004651"/>
    </source>
</evidence>
<dbReference type="STRING" id="1299998.AUL39_01260"/>
<feature type="transmembrane region" description="Helical" evidence="6">
    <location>
        <begin position="445"/>
        <end position="464"/>
    </location>
</feature>
<feature type="transmembrane region" description="Helical" evidence="6">
    <location>
        <begin position="422"/>
        <end position="439"/>
    </location>
</feature>
<dbReference type="Proteomes" id="UP000054078">
    <property type="component" value="Unassembled WGS sequence"/>
</dbReference>
<dbReference type="EMBL" id="LOJF01000001">
    <property type="protein sequence ID" value="KUH58998.1"/>
    <property type="molecule type" value="Genomic_DNA"/>
</dbReference>
<keyword evidence="8" id="KW-1185">Reference proteome</keyword>
<keyword evidence="2" id="KW-1003">Cell membrane</keyword>
<dbReference type="AlphaFoldDB" id="A0A100YWJ1"/>
<reference evidence="7 8" key="1">
    <citation type="submission" date="2015-12" db="EMBL/GenBank/DDBJ databases">
        <title>Draft Genome Sequence of Olsenella scatoligenes SK9K4T; a Producer of 3-Methylindole- (skatole) and 4-Methylphenol- (p-cresol) Isolated from Pig Feces.</title>
        <authorList>
            <person name="Li X."/>
            <person name="Borg B."/>
            <person name="Canibe N."/>
        </authorList>
    </citation>
    <scope>NUCLEOTIDE SEQUENCE [LARGE SCALE GENOMIC DNA]</scope>
    <source>
        <strain evidence="7 8">SK9K4</strain>
    </source>
</reference>
<evidence type="ECO:0000313" key="8">
    <source>
        <dbReference type="Proteomes" id="UP000054078"/>
    </source>
</evidence>
<comment type="caution">
    <text evidence="7">The sequence shown here is derived from an EMBL/GenBank/DDBJ whole genome shotgun (WGS) entry which is preliminary data.</text>
</comment>
<feature type="transmembrane region" description="Helical" evidence="6">
    <location>
        <begin position="254"/>
        <end position="273"/>
    </location>
</feature>
<comment type="subcellular location">
    <subcellularLocation>
        <location evidence="1">Cell membrane</location>
        <topology evidence="1">Multi-pass membrane protein</topology>
    </subcellularLocation>
</comment>
<dbReference type="GO" id="GO:0022857">
    <property type="term" value="F:transmembrane transporter activity"/>
    <property type="evidence" value="ECO:0007669"/>
    <property type="project" value="InterPro"/>
</dbReference>
<evidence type="ECO:0000256" key="3">
    <source>
        <dbReference type="ARBA" id="ARBA00022692"/>
    </source>
</evidence>
<dbReference type="Gene3D" id="1.20.1740.10">
    <property type="entry name" value="Amino acid/polyamine transporter I"/>
    <property type="match status" value="1"/>
</dbReference>
<evidence type="ECO:0000256" key="4">
    <source>
        <dbReference type="ARBA" id="ARBA00022989"/>
    </source>
</evidence>
<evidence type="ECO:0008006" key="9">
    <source>
        <dbReference type="Google" id="ProtNLM"/>
    </source>
</evidence>
<feature type="transmembrane region" description="Helical" evidence="6">
    <location>
        <begin position="34"/>
        <end position="56"/>
    </location>
</feature>
<evidence type="ECO:0000313" key="7">
    <source>
        <dbReference type="EMBL" id="KUH58998.1"/>
    </source>
</evidence>
<sequence>MATIGATPTTASVPQAQVDKQKPVNGLHRTLKLLYVYTLATGAIFTFMCYWDGIFMSYCGPATFLGFALMTLMVLPIGFVYSELSTMLPSTGSCLVFNTVGINKHAGFWSAWLIMCAWLAVPAAGVLGILDWLDFQFLGNSLGDSTQVLIGAAVLCIWCVISLGKNVVAGRLQTVMLFTAIGGVMVTALLLFFSGHWSLANFSNFFANTNAADYGLGIGWVIGCAYLITPYFGFECVPAMVEEGNFPIKEQKKAILGSVVTCGVVYSVFYLALAGCMDWSTYAFDGSPFITFQTLLAIFGNGGWVQAFIVFVGITGVVMPIFTSVLGFWYSGVRMMYAMGRQNFLPKVFSKCNRWGQPILPNILILGISIGFLAMSSIRAFFDLMAFACAICYAISSISALRLERNHPEWPRPYKCGHGLKVASLAISIAVAGFCLIGVGTATWIGFIGYMAVGAALWVAMIVFKWRGAGEDSHVWMSTPEGNLQY</sequence>
<dbReference type="Pfam" id="PF13520">
    <property type="entry name" value="AA_permease_2"/>
    <property type="match status" value="1"/>
</dbReference>
<dbReference type="GO" id="GO:0005886">
    <property type="term" value="C:plasma membrane"/>
    <property type="evidence" value="ECO:0007669"/>
    <property type="project" value="UniProtKB-SubCell"/>
</dbReference>
<feature type="transmembrane region" description="Helical" evidence="6">
    <location>
        <begin position="145"/>
        <end position="163"/>
    </location>
</feature>
<feature type="transmembrane region" description="Helical" evidence="6">
    <location>
        <begin position="62"/>
        <end position="81"/>
    </location>
</feature>
<protein>
    <recommendedName>
        <fullName evidence="9">APC family permease</fullName>
    </recommendedName>
</protein>
<dbReference type="PANTHER" id="PTHR42770:SF7">
    <property type="entry name" value="MEMBRANE PROTEIN"/>
    <property type="match status" value="1"/>
</dbReference>
<name>A0A100YWJ1_TRASO</name>
<dbReference type="OrthoDB" id="9762947at2"/>
<dbReference type="InterPro" id="IPR050367">
    <property type="entry name" value="APC_superfamily"/>
</dbReference>
<feature type="transmembrane region" description="Helical" evidence="6">
    <location>
        <begin position="304"/>
        <end position="331"/>
    </location>
</feature>
<dbReference type="RefSeq" id="WP_059052836.1">
    <property type="nucleotide sequence ID" value="NZ_LOJF01000001.1"/>
</dbReference>
<keyword evidence="3 6" id="KW-0812">Transmembrane</keyword>
<evidence type="ECO:0000256" key="6">
    <source>
        <dbReference type="SAM" id="Phobius"/>
    </source>
</evidence>
<proteinExistence type="predicted"/>
<feature type="transmembrane region" description="Helical" evidence="6">
    <location>
        <begin position="111"/>
        <end position="133"/>
    </location>
</feature>
<feature type="transmembrane region" description="Helical" evidence="6">
    <location>
        <begin position="175"/>
        <end position="194"/>
    </location>
</feature>
<accession>A0A100YWJ1</accession>
<organism evidence="7 8">
    <name type="scientific">Tractidigestivibacter scatoligenes</name>
    <name type="common">Olsenella scatoligenes</name>
    <dbReference type="NCBI Taxonomy" id="1299998"/>
    <lineage>
        <taxon>Bacteria</taxon>
        <taxon>Bacillati</taxon>
        <taxon>Actinomycetota</taxon>
        <taxon>Coriobacteriia</taxon>
        <taxon>Coriobacteriales</taxon>
        <taxon>Atopobiaceae</taxon>
        <taxon>Tractidigestivibacter</taxon>
    </lineage>
</organism>
<feature type="transmembrane region" description="Helical" evidence="6">
    <location>
        <begin position="359"/>
        <end position="378"/>
    </location>
</feature>
<dbReference type="InterPro" id="IPR002293">
    <property type="entry name" value="AA/rel_permease1"/>
</dbReference>
<dbReference type="PIRSF" id="PIRSF006060">
    <property type="entry name" value="AA_transporter"/>
    <property type="match status" value="1"/>
</dbReference>
<feature type="transmembrane region" description="Helical" evidence="6">
    <location>
        <begin position="214"/>
        <end position="234"/>
    </location>
</feature>
<evidence type="ECO:0000256" key="2">
    <source>
        <dbReference type="ARBA" id="ARBA00022475"/>
    </source>
</evidence>
<feature type="transmembrane region" description="Helical" evidence="6">
    <location>
        <begin position="384"/>
        <end position="401"/>
    </location>
</feature>
<keyword evidence="5 6" id="KW-0472">Membrane</keyword>
<evidence type="ECO:0000256" key="5">
    <source>
        <dbReference type="ARBA" id="ARBA00023136"/>
    </source>
</evidence>
<gene>
    <name evidence="7" type="ORF">AUL39_01260</name>
</gene>
<dbReference type="PANTHER" id="PTHR42770">
    <property type="entry name" value="AMINO ACID TRANSPORTER-RELATED"/>
    <property type="match status" value="1"/>
</dbReference>